<gene>
    <name evidence="1" type="ORF">DW853_05095</name>
</gene>
<comment type="caution">
    <text evidence="1">The sequence shown here is derived from an EMBL/GenBank/DDBJ whole genome shotgun (WGS) entry which is preliminary data.</text>
</comment>
<accession>A0A413ZTP8</accession>
<evidence type="ECO:0000313" key="1">
    <source>
        <dbReference type="EMBL" id="RHC32303.1"/>
    </source>
</evidence>
<organism evidence="1 2">
    <name type="scientific">Bacteroides stercoris</name>
    <dbReference type="NCBI Taxonomy" id="46506"/>
    <lineage>
        <taxon>Bacteria</taxon>
        <taxon>Pseudomonadati</taxon>
        <taxon>Bacteroidota</taxon>
        <taxon>Bacteroidia</taxon>
        <taxon>Bacteroidales</taxon>
        <taxon>Bacteroidaceae</taxon>
        <taxon>Bacteroides</taxon>
    </lineage>
</organism>
<name>A0A413ZTP8_BACSE</name>
<reference evidence="1 2" key="1">
    <citation type="submission" date="2018-08" db="EMBL/GenBank/DDBJ databases">
        <title>A genome reference for cultivated species of the human gut microbiota.</title>
        <authorList>
            <person name="Zou Y."/>
            <person name="Xue W."/>
            <person name="Luo G."/>
        </authorList>
    </citation>
    <scope>NUCLEOTIDE SEQUENCE [LARGE SCALE GENOMIC DNA]</scope>
    <source>
        <strain evidence="1 2">AM36-9BH</strain>
    </source>
</reference>
<dbReference type="EMBL" id="QSHQ01000006">
    <property type="protein sequence ID" value="RHC32303.1"/>
    <property type="molecule type" value="Genomic_DNA"/>
</dbReference>
<evidence type="ECO:0000313" key="2">
    <source>
        <dbReference type="Proteomes" id="UP000285305"/>
    </source>
</evidence>
<sequence>MPKKGKCFLNVRLLCAKIQPIFLTGKMFNKNISKQKLFFRQITLNQFIIHASKDLITILLFIGEFYQFNLSSCIRQQNSLTAQFVSFSLANLANIFYPPHFYNN</sequence>
<dbReference type="Proteomes" id="UP000285305">
    <property type="component" value="Unassembled WGS sequence"/>
</dbReference>
<protein>
    <submittedName>
        <fullName evidence="1">Uncharacterized protein</fullName>
    </submittedName>
</protein>
<dbReference type="AlphaFoldDB" id="A0A413ZTP8"/>
<proteinExistence type="predicted"/>